<gene>
    <name evidence="1" type="ORF">ADN00_15700</name>
</gene>
<proteinExistence type="predicted"/>
<dbReference type="RefSeq" id="WP_075063977.1">
    <property type="nucleotide sequence ID" value="NZ_LGCL01000039.1"/>
</dbReference>
<evidence type="ECO:0000313" key="2">
    <source>
        <dbReference type="Proteomes" id="UP000050417"/>
    </source>
</evidence>
<dbReference type="EMBL" id="LGCL01000039">
    <property type="protein sequence ID" value="KPL72260.1"/>
    <property type="molecule type" value="Genomic_DNA"/>
</dbReference>
<dbReference type="STRING" id="1134406.ADN00_15700"/>
<dbReference type="Proteomes" id="UP000050417">
    <property type="component" value="Unassembled WGS sequence"/>
</dbReference>
<protein>
    <recommendedName>
        <fullName evidence="3">DUF3168 domain-containing protein</fullName>
    </recommendedName>
</protein>
<organism evidence="1 2">
    <name type="scientific">Ornatilinea apprima</name>
    <dbReference type="NCBI Taxonomy" id="1134406"/>
    <lineage>
        <taxon>Bacteria</taxon>
        <taxon>Bacillati</taxon>
        <taxon>Chloroflexota</taxon>
        <taxon>Anaerolineae</taxon>
        <taxon>Anaerolineales</taxon>
        <taxon>Anaerolineaceae</taxon>
        <taxon>Ornatilinea</taxon>
    </lineage>
</organism>
<evidence type="ECO:0000313" key="1">
    <source>
        <dbReference type="EMBL" id="KPL72260.1"/>
    </source>
</evidence>
<name>A0A0P6WZL2_9CHLR</name>
<evidence type="ECO:0008006" key="3">
    <source>
        <dbReference type="Google" id="ProtNLM"/>
    </source>
</evidence>
<comment type="caution">
    <text evidence="1">The sequence shown here is derived from an EMBL/GenBank/DDBJ whole genome shotgun (WGS) entry which is preliminary data.</text>
</comment>
<reference evidence="1 2" key="1">
    <citation type="submission" date="2015-07" db="EMBL/GenBank/DDBJ databases">
        <title>Genome sequence of Ornatilinea apprima DSM 23815.</title>
        <authorList>
            <person name="Hemp J."/>
            <person name="Ward L.M."/>
            <person name="Pace L.A."/>
            <person name="Fischer W.W."/>
        </authorList>
    </citation>
    <scope>NUCLEOTIDE SEQUENCE [LARGE SCALE GENOMIC DNA]</scope>
    <source>
        <strain evidence="1 2">P3M-1</strain>
    </source>
</reference>
<dbReference type="AlphaFoldDB" id="A0A0P6WZL2"/>
<keyword evidence="2" id="KW-1185">Reference proteome</keyword>
<sequence>MTVVNRKDVRSALAAYLQASVTKAQAVYPYQVADFNGASPVVYITSSGSARDKLTGLGLNSNFVLNIHIFVLYPKKPDQSYSEQTAENLLDDLEQEVATACLNIKNHSLIKAIMYDQPSNADGMAEIAGETYLHEIISVNVNCF</sequence>
<accession>A0A0P6WZL2</accession>